<protein>
    <submittedName>
        <fullName evidence="1">Uncharacterized protein</fullName>
    </submittedName>
</protein>
<organism evidence="1">
    <name type="scientific">marine sediment metagenome</name>
    <dbReference type="NCBI Taxonomy" id="412755"/>
    <lineage>
        <taxon>unclassified sequences</taxon>
        <taxon>metagenomes</taxon>
        <taxon>ecological metagenomes</taxon>
    </lineage>
</organism>
<feature type="non-terminal residue" evidence="1">
    <location>
        <position position="36"/>
    </location>
</feature>
<dbReference type="EMBL" id="BARV01030353">
    <property type="protein sequence ID" value="GAI40360.1"/>
    <property type="molecule type" value="Genomic_DNA"/>
</dbReference>
<gene>
    <name evidence="1" type="ORF">S06H3_48221</name>
</gene>
<proteinExistence type="predicted"/>
<sequence>MFNDINLRDLFSTPGERHAFLIGYFESTCPWPAARP</sequence>
<evidence type="ECO:0000313" key="1">
    <source>
        <dbReference type="EMBL" id="GAI40360.1"/>
    </source>
</evidence>
<reference evidence="1" key="1">
    <citation type="journal article" date="2014" name="Front. Microbiol.">
        <title>High frequency of phylogenetically diverse reductive dehalogenase-homologous genes in deep subseafloor sedimentary metagenomes.</title>
        <authorList>
            <person name="Kawai M."/>
            <person name="Futagami T."/>
            <person name="Toyoda A."/>
            <person name="Takaki Y."/>
            <person name="Nishi S."/>
            <person name="Hori S."/>
            <person name="Arai W."/>
            <person name="Tsubouchi T."/>
            <person name="Morono Y."/>
            <person name="Uchiyama I."/>
            <person name="Ito T."/>
            <person name="Fujiyama A."/>
            <person name="Inagaki F."/>
            <person name="Takami H."/>
        </authorList>
    </citation>
    <scope>NUCLEOTIDE SEQUENCE</scope>
    <source>
        <strain evidence="1">Expedition CK06-06</strain>
    </source>
</reference>
<accession>X1PMS7</accession>
<dbReference type="AlphaFoldDB" id="X1PMS7"/>
<name>X1PMS7_9ZZZZ</name>
<comment type="caution">
    <text evidence="1">The sequence shown here is derived from an EMBL/GenBank/DDBJ whole genome shotgun (WGS) entry which is preliminary data.</text>
</comment>